<dbReference type="AlphaFoldDB" id="A0A914DLQ3"/>
<keyword evidence="5" id="KW-1185">Reference proteome</keyword>
<dbReference type="GO" id="GO:0003700">
    <property type="term" value="F:DNA-binding transcription factor activity"/>
    <property type="evidence" value="ECO:0007669"/>
    <property type="project" value="TreeGrafter"/>
</dbReference>
<dbReference type="Proteomes" id="UP000887540">
    <property type="component" value="Unplaced"/>
</dbReference>
<protein>
    <submittedName>
        <fullName evidence="6">NR LBD domain-containing protein</fullName>
    </submittedName>
</protein>
<dbReference type="GO" id="GO:0005634">
    <property type="term" value="C:nucleus"/>
    <property type="evidence" value="ECO:0007669"/>
    <property type="project" value="TreeGrafter"/>
</dbReference>
<organism evidence="5 6">
    <name type="scientific">Acrobeloides nanus</name>
    <dbReference type="NCBI Taxonomy" id="290746"/>
    <lineage>
        <taxon>Eukaryota</taxon>
        <taxon>Metazoa</taxon>
        <taxon>Ecdysozoa</taxon>
        <taxon>Nematoda</taxon>
        <taxon>Chromadorea</taxon>
        <taxon>Rhabditida</taxon>
        <taxon>Tylenchina</taxon>
        <taxon>Cephalobomorpha</taxon>
        <taxon>Cephaloboidea</taxon>
        <taxon>Cephalobidae</taxon>
        <taxon>Acrobeloides</taxon>
    </lineage>
</organism>
<feature type="domain" description="NR LBD" evidence="4">
    <location>
        <begin position="43"/>
        <end position="205"/>
    </location>
</feature>
<dbReference type="PANTHER" id="PTHR46011">
    <property type="entry name" value="NUCLEAR HORMONE RECEPTOR FAMILY MEMBER NHR-86-RELATED"/>
    <property type="match status" value="1"/>
</dbReference>
<sequence length="217" mass="25275">MSMEGTQNSLNDFQMGEVNNSLPIISAESSSTTISYPQSFASIRLLKSFSMKFACMCKCYLTSKHFPDSNDTRCMMTYGYFVDINDIKYFMSENEKKTEIAPLYASVLKQARQLAHKFVQQEISEIDIAALAYMIYSLESEKLLLPMEIVKINKDRLFQELLHYYAIDKGFEHGVVKYSNLLFLIHDIIDLYNHVHEYFTLSKIFDPNFLYVWEDSC</sequence>
<keyword evidence="3" id="KW-0675">Receptor</keyword>
<dbReference type="InterPro" id="IPR035500">
    <property type="entry name" value="NHR-like_dom_sf"/>
</dbReference>
<name>A0A914DLQ3_9BILA</name>
<evidence type="ECO:0000313" key="5">
    <source>
        <dbReference type="Proteomes" id="UP000887540"/>
    </source>
</evidence>
<evidence type="ECO:0000256" key="1">
    <source>
        <dbReference type="ARBA" id="ARBA00023015"/>
    </source>
</evidence>
<dbReference type="PANTHER" id="PTHR46011:SF6">
    <property type="entry name" value="HIGH ZINC ACTIVATED NUCLEAR RECEPTOR PROTEIN"/>
    <property type="match status" value="1"/>
</dbReference>
<dbReference type="Gene3D" id="1.10.565.10">
    <property type="entry name" value="Retinoid X Receptor"/>
    <property type="match status" value="1"/>
</dbReference>
<dbReference type="InterPro" id="IPR000536">
    <property type="entry name" value="Nucl_hrmn_rcpt_lig-bd"/>
</dbReference>
<keyword evidence="1" id="KW-0805">Transcription regulation</keyword>
<evidence type="ECO:0000256" key="2">
    <source>
        <dbReference type="ARBA" id="ARBA00023163"/>
    </source>
</evidence>
<dbReference type="WBParaSite" id="ACRNAN_scaffold3146.g7678.t1">
    <property type="protein sequence ID" value="ACRNAN_scaffold3146.g7678.t1"/>
    <property type="gene ID" value="ACRNAN_scaffold3146.g7678"/>
</dbReference>
<accession>A0A914DLQ3</accession>
<dbReference type="SUPFAM" id="SSF48508">
    <property type="entry name" value="Nuclear receptor ligand-binding domain"/>
    <property type="match status" value="1"/>
</dbReference>
<proteinExistence type="predicted"/>
<evidence type="ECO:0000259" key="4">
    <source>
        <dbReference type="Pfam" id="PF00104"/>
    </source>
</evidence>
<evidence type="ECO:0000256" key="3">
    <source>
        <dbReference type="ARBA" id="ARBA00023170"/>
    </source>
</evidence>
<evidence type="ECO:0000313" key="6">
    <source>
        <dbReference type="WBParaSite" id="ACRNAN_scaffold3146.g7678.t1"/>
    </source>
</evidence>
<dbReference type="Pfam" id="PF00104">
    <property type="entry name" value="Hormone_recep"/>
    <property type="match status" value="1"/>
</dbReference>
<keyword evidence="2" id="KW-0804">Transcription</keyword>
<reference evidence="6" key="1">
    <citation type="submission" date="2022-11" db="UniProtKB">
        <authorList>
            <consortium name="WormBaseParasite"/>
        </authorList>
    </citation>
    <scope>IDENTIFICATION</scope>
</reference>